<dbReference type="GO" id="GO:0003676">
    <property type="term" value="F:nucleic acid binding"/>
    <property type="evidence" value="ECO:0007669"/>
    <property type="project" value="InterPro"/>
</dbReference>
<keyword evidence="2" id="KW-0540">Nuclease</keyword>
<dbReference type="InterPro" id="IPR012337">
    <property type="entry name" value="RNaseH-like_sf"/>
</dbReference>
<dbReference type="Gene3D" id="3.30.420.10">
    <property type="entry name" value="Ribonuclease H-like superfamily/Ribonuclease H"/>
    <property type="match status" value="1"/>
</dbReference>
<keyword evidence="2" id="KW-0269">Exonuclease</keyword>
<dbReference type="PANTHER" id="PTHR47765:SF2">
    <property type="entry name" value="EXONUCLEASE MUT-7 HOMOLOG"/>
    <property type="match status" value="1"/>
</dbReference>
<dbReference type="Proteomes" id="UP000075606">
    <property type="component" value="Unassembled WGS sequence"/>
</dbReference>
<evidence type="ECO:0000259" key="1">
    <source>
        <dbReference type="SMART" id="SM00474"/>
    </source>
</evidence>
<comment type="caution">
    <text evidence="2">The sequence shown here is derived from an EMBL/GenBank/DDBJ whole genome shotgun (WGS) entry which is preliminary data.</text>
</comment>
<dbReference type="CDD" id="cd06141">
    <property type="entry name" value="WRN_exo"/>
    <property type="match status" value="1"/>
</dbReference>
<dbReference type="Pfam" id="PF01612">
    <property type="entry name" value="DNA_pol_A_exo1"/>
    <property type="match status" value="1"/>
</dbReference>
<dbReference type="STRING" id="333140.AWW68_08725"/>
<dbReference type="SUPFAM" id="SSF53098">
    <property type="entry name" value="Ribonuclease H-like"/>
    <property type="match status" value="1"/>
</dbReference>
<accession>A0A150XB09</accession>
<dbReference type="AlphaFoldDB" id="A0A150XB09"/>
<reference evidence="2 3" key="1">
    <citation type="submission" date="2016-01" db="EMBL/GenBank/DDBJ databases">
        <title>Genome sequencing of Roseivirga spongicola UST030701-084.</title>
        <authorList>
            <person name="Selvaratnam C."/>
            <person name="Thevarajoo S."/>
            <person name="Goh K.M."/>
            <person name="Ee R."/>
            <person name="Chan K.-G."/>
            <person name="Chong C.S."/>
        </authorList>
    </citation>
    <scope>NUCLEOTIDE SEQUENCE [LARGE SCALE GENOMIC DNA]</scope>
    <source>
        <strain evidence="2 3">UST030701-084</strain>
    </source>
</reference>
<feature type="domain" description="3'-5' exonuclease" evidence="1">
    <location>
        <begin position="24"/>
        <end position="193"/>
    </location>
</feature>
<dbReference type="SMART" id="SM00474">
    <property type="entry name" value="35EXOc"/>
    <property type="match status" value="1"/>
</dbReference>
<dbReference type="InterPro" id="IPR002562">
    <property type="entry name" value="3'-5'_exonuclease_dom"/>
</dbReference>
<keyword evidence="3" id="KW-1185">Reference proteome</keyword>
<dbReference type="GO" id="GO:0006139">
    <property type="term" value="P:nucleobase-containing compound metabolic process"/>
    <property type="evidence" value="ECO:0007669"/>
    <property type="project" value="InterPro"/>
</dbReference>
<organism evidence="2 3">
    <name type="scientific">Roseivirga spongicola</name>
    <dbReference type="NCBI Taxonomy" id="333140"/>
    <lineage>
        <taxon>Bacteria</taxon>
        <taxon>Pseudomonadati</taxon>
        <taxon>Bacteroidota</taxon>
        <taxon>Cytophagia</taxon>
        <taxon>Cytophagales</taxon>
        <taxon>Roseivirgaceae</taxon>
        <taxon>Roseivirga</taxon>
    </lineage>
</organism>
<dbReference type="InterPro" id="IPR052408">
    <property type="entry name" value="Exonuclease_MUT-7-like"/>
</dbReference>
<sequence>MMFPLSISKNEVMEFPLSHYTGKIVVAATEEQIENAVREINQAEIVGFDTEAKPTFQKGQIRNIGLIQVATENKVFLLRIHKVGVLDCIHDLLQNENILKIGIGLKDDYNLLDRLRSFEPKGFLDLNDTMEELGAESIGARNLAAMILEIRISKSAQTSNWEVEELTQKQLNYAATDAWICLEIYKKLEGWGYI</sequence>
<evidence type="ECO:0000313" key="2">
    <source>
        <dbReference type="EMBL" id="KYG75903.1"/>
    </source>
</evidence>
<dbReference type="PANTHER" id="PTHR47765">
    <property type="entry name" value="3'-5' EXONUCLEASE DOMAIN-CONTAINING PROTEIN"/>
    <property type="match status" value="1"/>
</dbReference>
<proteinExistence type="predicted"/>
<dbReference type="OrthoDB" id="9793333at2"/>
<dbReference type="InterPro" id="IPR036397">
    <property type="entry name" value="RNaseH_sf"/>
</dbReference>
<keyword evidence="2" id="KW-0378">Hydrolase</keyword>
<evidence type="ECO:0000313" key="3">
    <source>
        <dbReference type="Proteomes" id="UP000075606"/>
    </source>
</evidence>
<dbReference type="EMBL" id="LRPC01000012">
    <property type="protein sequence ID" value="KYG75903.1"/>
    <property type="molecule type" value="Genomic_DNA"/>
</dbReference>
<name>A0A150XB09_9BACT</name>
<gene>
    <name evidence="2" type="ORF">AWW68_08725</name>
</gene>
<protein>
    <submittedName>
        <fullName evidence="2">3'-5' exonuclease</fullName>
    </submittedName>
</protein>
<dbReference type="GO" id="GO:0008408">
    <property type="term" value="F:3'-5' exonuclease activity"/>
    <property type="evidence" value="ECO:0007669"/>
    <property type="project" value="InterPro"/>
</dbReference>